<dbReference type="Pfam" id="PF05192">
    <property type="entry name" value="MutS_III"/>
    <property type="match status" value="1"/>
</dbReference>
<sequence length="994" mass="114798">MNWEQIDLEDWDFGGNKIIKETFSILNEYVEKYGKRTICLVQIGDFMEQYNLIPLNFEEELEKGIGSPLLEFAEICDLNITSKNSTVTKISTGEKFRIKMAGFKHCYTDRYAEKLKSKNFTVVRVDQKTNGPNPERTVSRIYSNLSGDLDSTKIVKNETTLSNNTTCIWIEFEDNKNFIIVGIANIDVYTGKTSIFEYKAIYKHSTETYDELERTLSILNPCEVIFISNQPECEINEIIKYCNLKLVQIVSPNISNRAKNCYKQTYQKKILEQFYSFEKFNVFSESFYTFNIATQSFCYLLDFIYEYNPNLTKKIKDPVFENNGHRVLLANHSLVQLNIIDDKKHTGKYSSIVSMMNECLTPMGKRRIYAALTSPITDIEDLNSQYDLVEHLKNANFSKISIQLRRIKDLQKFSRQIVFGKVSPYIIFTMHTGLKATKEILGLLENDAITKSYLEKKNIKISLEELDAFINFLEKTFDLQKCKDIKTISSFTQKIIMTGVNEELDSVLENHMESFDKIEAVQNYLNLELGNYLKKSVEYVKVYEMAKMGQHLSTTKTRSENFLKYIDQLDNKIIKIYYKSSYDDKDKSFKINLEKVKLNKHSANCIFITTPEIDEVLVALNELKNEVNVLVEEIYNKSLRKIERKYFKTLESVCDFITEIDFSFCKAQIALKFNYFKPQIEVRDESFVSCRNLRHCMIECLNTDEFYVPNDIELNQSGMLIFGTNAVGKTSLIRAIGIAIVMAQAGFFVASSEFKFSPYKKIFTRIVGNDNLFEGSSSFAVEILELKTILRLSDKNSLVLGDELCKTTEIPSAESITTTSYMELADLNASYIFATHLHSLAKFDEIKSLIQKEKLYIKHMAVVYNKETNKLVYDRKLLDGVGPLIYGIEVSKSLGLSNKFIESANKIRLKYHPETSSILEKKVSRYSSAKIKSICEACREEIASEIHHVHRQRTADENGFIKTSDNLFFHKNHPANLMALCEKCHLLEHQNEDK</sequence>
<dbReference type="EMBL" id="MN740593">
    <property type="protein sequence ID" value="QHS77646.1"/>
    <property type="molecule type" value="Genomic_DNA"/>
</dbReference>
<dbReference type="GO" id="GO:0140664">
    <property type="term" value="F:ATP-dependent DNA damage sensor activity"/>
    <property type="evidence" value="ECO:0007669"/>
    <property type="project" value="InterPro"/>
</dbReference>
<dbReference type="PANTHER" id="PTHR11361:SF146">
    <property type="entry name" value="DNA MISMATCH REPAIR PROTEINS MUTS FAMILY DOMAIN-CONTAINING PROTEIN"/>
    <property type="match status" value="1"/>
</dbReference>
<dbReference type="GO" id="GO:0030983">
    <property type="term" value="F:mismatched DNA binding"/>
    <property type="evidence" value="ECO:0007669"/>
    <property type="project" value="InterPro"/>
</dbReference>
<evidence type="ECO:0000256" key="2">
    <source>
        <dbReference type="ARBA" id="ARBA00022763"/>
    </source>
</evidence>
<evidence type="ECO:0008006" key="8">
    <source>
        <dbReference type="Google" id="ProtNLM"/>
    </source>
</evidence>
<dbReference type="PANTHER" id="PTHR11361">
    <property type="entry name" value="DNA MISMATCH REPAIR PROTEIN MUTS FAMILY MEMBER"/>
    <property type="match status" value="1"/>
</dbReference>
<evidence type="ECO:0000259" key="5">
    <source>
        <dbReference type="SMART" id="SM00533"/>
    </source>
</evidence>
<accession>A0A6C0AD64</accession>
<feature type="domain" description="DNA mismatch repair protein MutS core" evidence="5">
    <location>
        <begin position="347"/>
        <end position="701"/>
    </location>
</feature>
<feature type="domain" description="DNA mismatch repair proteins mutS family" evidence="6">
    <location>
        <begin position="716"/>
        <end position="909"/>
    </location>
</feature>
<dbReference type="InterPro" id="IPR016151">
    <property type="entry name" value="DNA_mismatch_repair_MutS_N"/>
</dbReference>
<keyword evidence="4" id="KW-0238">DNA-binding</keyword>
<dbReference type="GO" id="GO:0006298">
    <property type="term" value="P:mismatch repair"/>
    <property type="evidence" value="ECO:0007669"/>
    <property type="project" value="InterPro"/>
</dbReference>
<dbReference type="SUPFAM" id="SSF53150">
    <property type="entry name" value="DNA repair protein MutS, domain II"/>
    <property type="match status" value="1"/>
</dbReference>
<keyword evidence="1" id="KW-0547">Nucleotide-binding</keyword>
<dbReference type="PIRSF" id="PIRSF037677">
    <property type="entry name" value="DNA_mis_repair_Msh6"/>
    <property type="match status" value="1"/>
</dbReference>
<reference evidence="7" key="1">
    <citation type="journal article" date="2020" name="Nature">
        <title>Giant virus diversity and host interactions through global metagenomics.</title>
        <authorList>
            <person name="Schulz F."/>
            <person name="Roux S."/>
            <person name="Paez-Espino D."/>
            <person name="Jungbluth S."/>
            <person name="Walsh D.A."/>
            <person name="Denef V.J."/>
            <person name="McMahon K.D."/>
            <person name="Konstantinidis K.T."/>
            <person name="Eloe-Fadrosh E.A."/>
            <person name="Kyrpides N.C."/>
            <person name="Woyke T."/>
        </authorList>
    </citation>
    <scope>NUCLEOTIDE SEQUENCE</scope>
    <source>
        <strain evidence="7">GVMAG-S-1021933-23</strain>
    </source>
</reference>
<dbReference type="SMART" id="SM00534">
    <property type="entry name" value="MUTSac"/>
    <property type="match status" value="1"/>
</dbReference>
<evidence type="ECO:0000256" key="4">
    <source>
        <dbReference type="ARBA" id="ARBA00023125"/>
    </source>
</evidence>
<dbReference type="InterPro" id="IPR007696">
    <property type="entry name" value="DNA_mismatch_repair_MutS_core"/>
</dbReference>
<dbReference type="InterPro" id="IPR017261">
    <property type="entry name" value="DNA_mismatch_repair_MutS/MSH"/>
</dbReference>
<name>A0A6C0AD64_9ZZZZ</name>
<dbReference type="InterPro" id="IPR036187">
    <property type="entry name" value="DNA_mismatch_repair_MutS_sf"/>
</dbReference>
<proteinExistence type="predicted"/>
<dbReference type="SUPFAM" id="SSF48334">
    <property type="entry name" value="DNA repair protein MutS, domain III"/>
    <property type="match status" value="1"/>
</dbReference>
<dbReference type="SUPFAM" id="SSF55271">
    <property type="entry name" value="DNA repair protein MutS, domain I"/>
    <property type="match status" value="1"/>
</dbReference>
<protein>
    <recommendedName>
        <fullName evidence="8">DNA mismatch repair proteins mutS family domain-containing protein</fullName>
    </recommendedName>
</protein>
<dbReference type="Gene3D" id="3.40.1170.10">
    <property type="entry name" value="DNA repair protein MutS, domain I"/>
    <property type="match status" value="1"/>
</dbReference>
<evidence type="ECO:0000313" key="7">
    <source>
        <dbReference type="EMBL" id="QHS77646.1"/>
    </source>
</evidence>
<dbReference type="Pfam" id="PF00488">
    <property type="entry name" value="MutS_V"/>
    <property type="match status" value="1"/>
</dbReference>
<dbReference type="InterPro" id="IPR027417">
    <property type="entry name" value="P-loop_NTPase"/>
</dbReference>
<evidence type="ECO:0000256" key="3">
    <source>
        <dbReference type="ARBA" id="ARBA00022840"/>
    </source>
</evidence>
<keyword evidence="3" id="KW-0067">ATP-binding</keyword>
<dbReference type="GO" id="GO:0032301">
    <property type="term" value="C:MutSalpha complex"/>
    <property type="evidence" value="ECO:0007669"/>
    <property type="project" value="TreeGrafter"/>
</dbReference>
<organism evidence="7">
    <name type="scientific">viral metagenome</name>
    <dbReference type="NCBI Taxonomy" id="1070528"/>
    <lineage>
        <taxon>unclassified sequences</taxon>
        <taxon>metagenomes</taxon>
        <taxon>organismal metagenomes</taxon>
    </lineage>
</organism>
<dbReference type="InterPro" id="IPR045076">
    <property type="entry name" value="MutS"/>
</dbReference>
<dbReference type="GO" id="GO:0005524">
    <property type="term" value="F:ATP binding"/>
    <property type="evidence" value="ECO:0007669"/>
    <property type="project" value="UniProtKB-KW"/>
</dbReference>
<evidence type="ECO:0000259" key="6">
    <source>
        <dbReference type="SMART" id="SM00534"/>
    </source>
</evidence>
<dbReference type="InterPro" id="IPR036678">
    <property type="entry name" value="MutS_con_dom_sf"/>
</dbReference>
<dbReference type="AlphaFoldDB" id="A0A6C0AD64"/>
<dbReference type="InterPro" id="IPR003615">
    <property type="entry name" value="HNH_nuc"/>
</dbReference>
<keyword evidence="2" id="KW-0227">DNA damage</keyword>
<dbReference type="Gene3D" id="3.40.50.300">
    <property type="entry name" value="P-loop containing nucleotide triphosphate hydrolases"/>
    <property type="match status" value="1"/>
</dbReference>
<dbReference type="InterPro" id="IPR000432">
    <property type="entry name" value="DNA_mismatch_repair_MutS_C"/>
</dbReference>
<dbReference type="CDD" id="cd00085">
    <property type="entry name" value="HNHc"/>
    <property type="match status" value="1"/>
</dbReference>
<evidence type="ECO:0000256" key="1">
    <source>
        <dbReference type="ARBA" id="ARBA00022741"/>
    </source>
</evidence>
<dbReference type="SMART" id="SM00533">
    <property type="entry name" value="MUTSd"/>
    <property type="match status" value="1"/>
</dbReference>
<dbReference type="Gene3D" id="1.10.1420.10">
    <property type="match status" value="1"/>
</dbReference>
<dbReference type="SUPFAM" id="SSF52540">
    <property type="entry name" value="P-loop containing nucleoside triphosphate hydrolases"/>
    <property type="match status" value="1"/>
</dbReference>